<feature type="domain" description="DUF4349" evidence="4">
    <location>
        <begin position="73"/>
        <end position="279"/>
    </location>
</feature>
<feature type="coiled-coil region" evidence="1">
    <location>
        <begin position="190"/>
        <end position="217"/>
    </location>
</feature>
<keyword evidence="1" id="KW-0175">Coiled coil</keyword>
<gene>
    <name evidence="5" type="ORF">D9V28_01415</name>
</gene>
<evidence type="ECO:0000259" key="4">
    <source>
        <dbReference type="Pfam" id="PF14257"/>
    </source>
</evidence>
<evidence type="ECO:0000256" key="2">
    <source>
        <dbReference type="SAM" id="MobiDB-lite"/>
    </source>
</evidence>
<dbReference type="Pfam" id="PF14257">
    <property type="entry name" value="DUF4349"/>
    <property type="match status" value="1"/>
</dbReference>
<evidence type="ECO:0000313" key="5">
    <source>
        <dbReference type="EMBL" id="RLQ85571.1"/>
    </source>
</evidence>
<protein>
    <submittedName>
        <fullName evidence="5">DUF4349 domain-containing protein</fullName>
    </submittedName>
</protein>
<reference evidence="5 6" key="1">
    <citation type="submission" date="2018-10" db="EMBL/GenBank/DDBJ databases">
        <authorList>
            <person name="Li J."/>
        </authorList>
    </citation>
    <scope>NUCLEOTIDE SEQUENCE [LARGE SCALE GENOMIC DNA]</scope>
    <source>
        <strain evidence="5 6">ZD1-4</strain>
    </source>
</reference>
<dbReference type="AlphaFoldDB" id="A0A3L7J802"/>
<sequence>MERTLPPHPISHSSSRRRRSIVFATFFLAAATALTGCTTMGTSNSTESSPEIRRADSGTGESGAMSSGTEADRSVVSTAYVTLISPNPADVTEQVVVITTDAGGRVDTRTDSPATTDSPASGSLIVRIPSDRLEKALDEIKSTGELRHSSLNATDVTDQVTDLDARVTALRASVARLLALIDGASTTADLIELETALSERQAELDSLEAQRDSLGDAVEYATVDVEITSPGAVGGAAPGDFWGGIVIGFSALVSFFSGLLVVLGILLPWLILLGLIAGGALLILRRRRRRTGNSPALKQPSDTNLYSPGQGADTAPPRPSLPVETPRSTSSEQKPDTAE</sequence>
<feature type="compositionally biased region" description="Polar residues" evidence="2">
    <location>
        <begin position="40"/>
        <end position="49"/>
    </location>
</feature>
<evidence type="ECO:0000256" key="3">
    <source>
        <dbReference type="SAM" id="Phobius"/>
    </source>
</evidence>
<proteinExistence type="predicted"/>
<evidence type="ECO:0000256" key="1">
    <source>
        <dbReference type="SAM" id="Coils"/>
    </source>
</evidence>
<dbReference type="Proteomes" id="UP000282460">
    <property type="component" value="Unassembled WGS sequence"/>
</dbReference>
<keyword evidence="3" id="KW-0812">Transmembrane</keyword>
<dbReference type="OrthoDB" id="186919at2"/>
<organism evidence="5 6">
    <name type="scientific">Mycetocola zhadangensis</name>
    <dbReference type="NCBI Taxonomy" id="1164595"/>
    <lineage>
        <taxon>Bacteria</taxon>
        <taxon>Bacillati</taxon>
        <taxon>Actinomycetota</taxon>
        <taxon>Actinomycetes</taxon>
        <taxon>Micrococcales</taxon>
        <taxon>Microbacteriaceae</taxon>
        <taxon>Mycetocola</taxon>
    </lineage>
</organism>
<evidence type="ECO:0000313" key="6">
    <source>
        <dbReference type="Proteomes" id="UP000282460"/>
    </source>
</evidence>
<keyword evidence="3" id="KW-1133">Transmembrane helix</keyword>
<dbReference type="EMBL" id="RCWJ01000001">
    <property type="protein sequence ID" value="RLQ85571.1"/>
    <property type="molecule type" value="Genomic_DNA"/>
</dbReference>
<comment type="caution">
    <text evidence="5">The sequence shown here is derived from an EMBL/GenBank/DDBJ whole genome shotgun (WGS) entry which is preliminary data.</text>
</comment>
<feature type="compositionally biased region" description="Polar residues" evidence="2">
    <location>
        <begin position="293"/>
        <end position="307"/>
    </location>
</feature>
<dbReference type="InterPro" id="IPR025645">
    <property type="entry name" value="DUF4349"/>
</dbReference>
<feature type="region of interest" description="Disordered" evidence="2">
    <location>
        <begin position="40"/>
        <end position="71"/>
    </location>
</feature>
<keyword evidence="3" id="KW-0472">Membrane</keyword>
<dbReference type="RefSeq" id="WP_121657934.1">
    <property type="nucleotide sequence ID" value="NZ_BMEK01000001.1"/>
</dbReference>
<accession>A0A3L7J802</accession>
<name>A0A3L7J802_9MICO</name>
<feature type="region of interest" description="Disordered" evidence="2">
    <location>
        <begin position="292"/>
        <end position="339"/>
    </location>
</feature>
<feature type="transmembrane region" description="Helical" evidence="3">
    <location>
        <begin position="255"/>
        <end position="284"/>
    </location>
</feature>
<keyword evidence="6" id="KW-1185">Reference proteome</keyword>